<protein>
    <submittedName>
        <fullName evidence="3">Unannotated protein</fullName>
    </submittedName>
</protein>
<feature type="domain" description="HTH tetR-type" evidence="2">
    <location>
        <begin position="8"/>
        <end position="68"/>
    </location>
</feature>
<gene>
    <name evidence="3" type="ORF">UFOPK3610_00557</name>
</gene>
<dbReference type="InterPro" id="IPR001647">
    <property type="entry name" value="HTH_TetR"/>
</dbReference>
<dbReference type="Gene3D" id="1.10.357.10">
    <property type="entry name" value="Tetracycline Repressor, domain 2"/>
    <property type="match status" value="1"/>
</dbReference>
<proteinExistence type="predicted"/>
<dbReference type="PANTHER" id="PTHR30055:SF220">
    <property type="entry name" value="TETR-FAMILY REGULATORY PROTEIN"/>
    <property type="match status" value="1"/>
</dbReference>
<dbReference type="Pfam" id="PF17940">
    <property type="entry name" value="TetR_C_31"/>
    <property type="match status" value="1"/>
</dbReference>
<dbReference type="PRINTS" id="PR00455">
    <property type="entry name" value="HTHTETR"/>
</dbReference>
<dbReference type="PROSITE" id="PS50977">
    <property type="entry name" value="HTH_TETR_2"/>
    <property type="match status" value="1"/>
</dbReference>
<dbReference type="GO" id="GO:0000976">
    <property type="term" value="F:transcription cis-regulatory region binding"/>
    <property type="evidence" value="ECO:0007669"/>
    <property type="project" value="TreeGrafter"/>
</dbReference>
<dbReference type="InterPro" id="IPR041583">
    <property type="entry name" value="TetR_C_31"/>
</dbReference>
<dbReference type="AlphaFoldDB" id="A0A6J7GTW1"/>
<keyword evidence="1" id="KW-0238">DNA-binding</keyword>
<organism evidence="3">
    <name type="scientific">freshwater metagenome</name>
    <dbReference type="NCBI Taxonomy" id="449393"/>
    <lineage>
        <taxon>unclassified sequences</taxon>
        <taxon>metagenomes</taxon>
        <taxon>ecological metagenomes</taxon>
    </lineage>
</organism>
<evidence type="ECO:0000313" key="3">
    <source>
        <dbReference type="EMBL" id="CAB4907713.1"/>
    </source>
</evidence>
<evidence type="ECO:0000256" key="1">
    <source>
        <dbReference type="ARBA" id="ARBA00023125"/>
    </source>
</evidence>
<name>A0A6J7GTW1_9ZZZZ</name>
<sequence length="184" mass="20322">MPTEPSYGEGRQSLVDAAIAVVAESGLRNLTYRSVARRAGVSHALVAHHFGSRDSLLVAAVERALERSLDEAPLEDSGGLERWGQALARSVATHPDLHAFQFEMALEARRNPEFQPHVERLYEAYRSATRRALRRHGIDDPAMAQIAFAALDGLVFQQVVLGHESWTRDGVRALRRLLAHVVGV</sequence>
<evidence type="ECO:0000259" key="2">
    <source>
        <dbReference type="PROSITE" id="PS50977"/>
    </source>
</evidence>
<accession>A0A6J7GTW1</accession>
<dbReference type="InterPro" id="IPR050109">
    <property type="entry name" value="HTH-type_TetR-like_transc_reg"/>
</dbReference>
<dbReference type="SUPFAM" id="SSF48498">
    <property type="entry name" value="Tetracyclin repressor-like, C-terminal domain"/>
    <property type="match status" value="1"/>
</dbReference>
<dbReference type="SUPFAM" id="SSF46689">
    <property type="entry name" value="Homeodomain-like"/>
    <property type="match status" value="1"/>
</dbReference>
<dbReference type="GO" id="GO:0003700">
    <property type="term" value="F:DNA-binding transcription factor activity"/>
    <property type="evidence" value="ECO:0007669"/>
    <property type="project" value="TreeGrafter"/>
</dbReference>
<dbReference type="InterPro" id="IPR009057">
    <property type="entry name" value="Homeodomain-like_sf"/>
</dbReference>
<dbReference type="InterPro" id="IPR036271">
    <property type="entry name" value="Tet_transcr_reg_TetR-rel_C_sf"/>
</dbReference>
<dbReference type="PANTHER" id="PTHR30055">
    <property type="entry name" value="HTH-TYPE TRANSCRIPTIONAL REGULATOR RUTR"/>
    <property type="match status" value="1"/>
</dbReference>
<dbReference type="EMBL" id="CAFBMR010000013">
    <property type="protein sequence ID" value="CAB4907713.1"/>
    <property type="molecule type" value="Genomic_DNA"/>
</dbReference>
<dbReference type="Pfam" id="PF00440">
    <property type="entry name" value="TetR_N"/>
    <property type="match status" value="1"/>
</dbReference>
<reference evidence="3" key="1">
    <citation type="submission" date="2020-05" db="EMBL/GenBank/DDBJ databases">
        <authorList>
            <person name="Chiriac C."/>
            <person name="Salcher M."/>
            <person name="Ghai R."/>
            <person name="Kavagutti S V."/>
        </authorList>
    </citation>
    <scope>NUCLEOTIDE SEQUENCE</scope>
</reference>